<dbReference type="STRING" id="7102.A0A2A4JZU5"/>
<keyword evidence="10 11" id="KW-0539">Nucleus</keyword>
<dbReference type="GO" id="GO:0070390">
    <property type="term" value="C:transcription export complex 2"/>
    <property type="evidence" value="ECO:0007669"/>
    <property type="project" value="UniProtKB-UniRule"/>
</dbReference>
<evidence type="ECO:0000256" key="10">
    <source>
        <dbReference type="ARBA" id="ARBA00023242"/>
    </source>
</evidence>
<proteinExistence type="inferred from homology"/>
<keyword evidence="4 11" id="KW-0156">Chromatin regulator</keyword>
<keyword evidence="6 11" id="KW-0811">Translocation</keyword>
<evidence type="ECO:0000256" key="2">
    <source>
        <dbReference type="ARBA" id="ARBA00022448"/>
    </source>
</evidence>
<comment type="function">
    <text evidence="11">Involved in mRNA export coupled transcription activation by association with both the TREX-2 and the SAGA complexes. The transcription regulatory histone acetylation (HAT) complex SAGA is a multiprotein complex that activates transcription by remodeling chromatin and mediating histone acetylation and deubiquitination. Within the SAGA complex, participates to a subcomplex that specifically deubiquitinates histones. The SAGA complex is recruited to specific gene promoters by activators, where it is required for transcription. The TREX-2 complex functions in docking export-competent ribonucleoprotein particles (mRNPs) to the nuclear entrance of the nuclear pore complex (nuclear basket). TREX-2 participates in mRNA export and accurate chromatin positioning in the nucleus by tethering genes to the nuclear periphery.</text>
</comment>
<dbReference type="GO" id="GO:0005654">
    <property type="term" value="C:nucleoplasm"/>
    <property type="evidence" value="ECO:0007669"/>
    <property type="project" value="UniProtKB-SubCell"/>
</dbReference>
<dbReference type="GO" id="GO:0071819">
    <property type="term" value="C:DUBm complex"/>
    <property type="evidence" value="ECO:0007669"/>
    <property type="project" value="UniProtKB-UniRule"/>
</dbReference>
<evidence type="ECO:0000256" key="8">
    <source>
        <dbReference type="ARBA" id="ARBA00023159"/>
    </source>
</evidence>
<dbReference type="Gene3D" id="1.10.246.140">
    <property type="match status" value="1"/>
</dbReference>
<comment type="subunit">
    <text evidence="11">Component of the nuclear pore complex (NPC)-associated TREX-2 complex (transcription and export complex 2). Component of the SAGA transcription coactivator-HAT complex. Within the SAGA complex, participates to a subcomplex of SAGA called the DUB module (deubiquitination module).</text>
</comment>
<name>A0A2A4JZU5_HELVI</name>
<dbReference type="EMBL" id="NWSH01000331">
    <property type="protein sequence ID" value="PCG77329.1"/>
    <property type="molecule type" value="Genomic_DNA"/>
</dbReference>
<dbReference type="GO" id="GO:0005643">
    <property type="term" value="C:nuclear pore"/>
    <property type="evidence" value="ECO:0007669"/>
    <property type="project" value="UniProtKB-UniRule"/>
</dbReference>
<evidence type="ECO:0000256" key="7">
    <source>
        <dbReference type="ARBA" id="ARBA00023015"/>
    </source>
</evidence>
<organism evidence="12">
    <name type="scientific">Heliothis virescens</name>
    <name type="common">Tobacco budworm moth</name>
    <dbReference type="NCBI Taxonomy" id="7102"/>
    <lineage>
        <taxon>Eukaryota</taxon>
        <taxon>Metazoa</taxon>
        <taxon>Ecdysozoa</taxon>
        <taxon>Arthropoda</taxon>
        <taxon>Hexapoda</taxon>
        <taxon>Insecta</taxon>
        <taxon>Pterygota</taxon>
        <taxon>Neoptera</taxon>
        <taxon>Endopterygota</taxon>
        <taxon>Lepidoptera</taxon>
        <taxon>Glossata</taxon>
        <taxon>Ditrysia</taxon>
        <taxon>Noctuoidea</taxon>
        <taxon>Noctuidae</taxon>
        <taxon>Heliothinae</taxon>
        <taxon>Heliothis</taxon>
    </lineage>
</organism>
<dbReference type="GO" id="GO:0000124">
    <property type="term" value="C:SAGA complex"/>
    <property type="evidence" value="ECO:0007669"/>
    <property type="project" value="UniProtKB-UniRule"/>
</dbReference>
<dbReference type="FunFam" id="1.10.246.140:FF:000001">
    <property type="entry name" value="Transcription and mRNA export factor ENY2"/>
    <property type="match status" value="1"/>
</dbReference>
<sequence>MVNMTVNNTIAHQRLVLTGDRERFKELLRRRLIECGWRDQVRMLCRDVVKENESNNITFDMLATKVTPRARALVPDTVKKELLQKIKTHLLTQKDQ</sequence>
<keyword evidence="9 11" id="KW-0804">Transcription</keyword>
<keyword evidence="2 11" id="KW-0813">Transport</keyword>
<evidence type="ECO:0000256" key="4">
    <source>
        <dbReference type="ARBA" id="ARBA00022853"/>
    </source>
</evidence>
<keyword evidence="8 11" id="KW-0010">Activator</keyword>
<dbReference type="InterPro" id="IPR038212">
    <property type="entry name" value="TF_EnY2_sf"/>
</dbReference>
<evidence type="ECO:0000256" key="3">
    <source>
        <dbReference type="ARBA" id="ARBA00022816"/>
    </source>
</evidence>
<comment type="similarity">
    <text evidence="11">Belongs to the ENY2 family.</text>
</comment>
<dbReference type="InterPro" id="IPR018783">
    <property type="entry name" value="TF_ENY2"/>
</dbReference>
<accession>A0A2A4JZU5</accession>
<evidence type="ECO:0000256" key="5">
    <source>
        <dbReference type="ARBA" id="ARBA00022927"/>
    </source>
</evidence>
<keyword evidence="7 11" id="KW-0805">Transcription regulation</keyword>
<reference evidence="12" key="1">
    <citation type="submission" date="2017-09" db="EMBL/GenBank/DDBJ databases">
        <title>Contemporary evolution of a Lepidopteran species, Heliothis virescens, in response to modern agricultural practices.</title>
        <authorList>
            <person name="Fritz M.L."/>
            <person name="Deyonke A.M."/>
            <person name="Papanicolaou A."/>
            <person name="Micinski S."/>
            <person name="Westbrook J."/>
            <person name="Gould F."/>
        </authorList>
    </citation>
    <scope>NUCLEOTIDE SEQUENCE [LARGE SCALE GENOMIC DNA]</scope>
    <source>
        <strain evidence="12">HvINT-</strain>
        <tissue evidence="12">Whole body</tissue>
    </source>
</reference>
<evidence type="ECO:0000256" key="1">
    <source>
        <dbReference type="ARBA" id="ARBA00004642"/>
    </source>
</evidence>
<evidence type="ECO:0000256" key="9">
    <source>
        <dbReference type="ARBA" id="ARBA00023163"/>
    </source>
</evidence>
<dbReference type="AlphaFoldDB" id="A0A2A4JZU5"/>
<comment type="subcellular location">
    <subcellularLocation>
        <location evidence="1 11">Nucleus</location>
        <location evidence="1 11">Nucleoplasm</location>
    </subcellularLocation>
</comment>
<keyword evidence="5 11" id="KW-0653">Protein transport</keyword>
<dbReference type="PANTHER" id="PTHR12514">
    <property type="entry name" value="ENHANCER OF YELLOW 2 TRANSCRIPTION FACTOR"/>
    <property type="match status" value="1"/>
</dbReference>
<dbReference type="HAMAP" id="MF_03046">
    <property type="entry name" value="ENY2_Sus1"/>
    <property type="match status" value="1"/>
</dbReference>
<gene>
    <name evidence="11" type="primary">e(y)2</name>
    <name evidence="12" type="ORF">B5V51_7495</name>
</gene>
<keyword evidence="3 11" id="KW-0509">mRNA transport</keyword>
<dbReference type="GO" id="GO:0006406">
    <property type="term" value="P:mRNA export from nucleus"/>
    <property type="evidence" value="ECO:0007669"/>
    <property type="project" value="UniProtKB-UniRule"/>
</dbReference>
<dbReference type="GO" id="GO:0006368">
    <property type="term" value="P:transcription elongation by RNA polymerase II"/>
    <property type="evidence" value="ECO:0007669"/>
    <property type="project" value="UniProtKB-UniRule"/>
</dbReference>
<protein>
    <recommendedName>
        <fullName evidence="11">Enhancer of yellow 2 transcription factor</fullName>
    </recommendedName>
</protein>
<evidence type="ECO:0000313" key="12">
    <source>
        <dbReference type="EMBL" id="PCG77329.1"/>
    </source>
</evidence>
<dbReference type="GO" id="GO:0006325">
    <property type="term" value="P:chromatin organization"/>
    <property type="evidence" value="ECO:0007669"/>
    <property type="project" value="UniProtKB-KW"/>
</dbReference>
<comment type="caution">
    <text evidence="12">The sequence shown here is derived from an EMBL/GenBank/DDBJ whole genome shotgun (WGS) entry which is preliminary data.</text>
</comment>
<dbReference type="GO" id="GO:0003713">
    <property type="term" value="F:transcription coactivator activity"/>
    <property type="evidence" value="ECO:0007669"/>
    <property type="project" value="UniProtKB-UniRule"/>
</dbReference>
<evidence type="ECO:0000256" key="6">
    <source>
        <dbReference type="ARBA" id="ARBA00023010"/>
    </source>
</evidence>
<evidence type="ECO:0000256" key="11">
    <source>
        <dbReference type="HAMAP-Rule" id="MF_03046"/>
    </source>
</evidence>
<dbReference type="Pfam" id="PF10163">
    <property type="entry name" value="EnY2"/>
    <property type="match status" value="1"/>
</dbReference>
<dbReference type="GO" id="GO:0015031">
    <property type="term" value="P:protein transport"/>
    <property type="evidence" value="ECO:0007669"/>
    <property type="project" value="UniProtKB-KW"/>
</dbReference>